<evidence type="ECO:0000313" key="11">
    <source>
        <dbReference type="Proteomes" id="UP000315759"/>
    </source>
</evidence>
<accession>A0A544W1P8</accession>
<evidence type="ECO:0000256" key="2">
    <source>
        <dbReference type="ARBA" id="ARBA00007400"/>
    </source>
</evidence>
<dbReference type="PANTHER" id="PTHR40074">
    <property type="entry name" value="O-ACETYLTRANSFERASE WECH"/>
    <property type="match status" value="1"/>
</dbReference>
<feature type="compositionally biased region" description="Low complexity" evidence="7">
    <location>
        <begin position="489"/>
        <end position="504"/>
    </location>
</feature>
<feature type="transmembrane region" description="Helical" evidence="8">
    <location>
        <begin position="226"/>
        <end position="246"/>
    </location>
</feature>
<keyword evidence="3" id="KW-1003">Cell membrane</keyword>
<reference evidence="10 11" key="1">
    <citation type="submission" date="2018-10" db="EMBL/GenBank/DDBJ databases">
        <title>Draft genome of Mycobacterium hodleri strain B.</title>
        <authorList>
            <person name="Amande T.J."/>
            <person name="Mcgenity T.J."/>
        </authorList>
    </citation>
    <scope>NUCLEOTIDE SEQUENCE [LARGE SCALE GENOMIC DNA]</scope>
    <source>
        <strain evidence="10 11">B</strain>
    </source>
</reference>
<feature type="transmembrane region" description="Helical" evidence="8">
    <location>
        <begin position="347"/>
        <end position="369"/>
    </location>
</feature>
<dbReference type="GO" id="GO:0009246">
    <property type="term" value="P:enterobacterial common antigen biosynthetic process"/>
    <property type="evidence" value="ECO:0007669"/>
    <property type="project" value="TreeGrafter"/>
</dbReference>
<feature type="transmembrane region" description="Helical" evidence="8">
    <location>
        <begin position="186"/>
        <end position="205"/>
    </location>
</feature>
<feature type="region of interest" description="Disordered" evidence="7">
    <location>
        <begin position="99"/>
        <end position="146"/>
    </location>
</feature>
<protein>
    <submittedName>
        <fullName evidence="10">Acyltransferase</fullName>
    </submittedName>
</protein>
<evidence type="ECO:0000256" key="8">
    <source>
        <dbReference type="SAM" id="Phobius"/>
    </source>
</evidence>
<dbReference type="PANTHER" id="PTHR40074:SF2">
    <property type="entry name" value="O-ACETYLTRANSFERASE WECH"/>
    <property type="match status" value="1"/>
</dbReference>
<dbReference type="AlphaFoldDB" id="A0A544W1P8"/>
<feature type="transmembrane region" description="Helical" evidence="8">
    <location>
        <begin position="266"/>
        <end position="283"/>
    </location>
</feature>
<evidence type="ECO:0000256" key="5">
    <source>
        <dbReference type="ARBA" id="ARBA00022989"/>
    </source>
</evidence>
<comment type="caution">
    <text evidence="10">The sequence shown here is derived from an EMBL/GenBank/DDBJ whole genome shotgun (WGS) entry which is preliminary data.</text>
</comment>
<evidence type="ECO:0000256" key="4">
    <source>
        <dbReference type="ARBA" id="ARBA00022692"/>
    </source>
</evidence>
<keyword evidence="5 8" id="KW-1133">Transmembrane helix</keyword>
<dbReference type="Proteomes" id="UP000315759">
    <property type="component" value="Unassembled WGS sequence"/>
</dbReference>
<dbReference type="EMBL" id="VIFX01000014">
    <property type="protein sequence ID" value="TQR86167.1"/>
    <property type="molecule type" value="Genomic_DNA"/>
</dbReference>
<keyword evidence="4 8" id="KW-0812">Transmembrane</keyword>
<organism evidence="10 11">
    <name type="scientific">Mycolicibacterium hodleri</name>
    <dbReference type="NCBI Taxonomy" id="49897"/>
    <lineage>
        <taxon>Bacteria</taxon>
        <taxon>Bacillati</taxon>
        <taxon>Actinomycetota</taxon>
        <taxon>Actinomycetes</taxon>
        <taxon>Mycobacteriales</taxon>
        <taxon>Mycobacteriaceae</taxon>
        <taxon>Mycolicibacterium</taxon>
    </lineage>
</organism>
<dbReference type="GO" id="GO:0016413">
    <property type="term" value="F:O-acetyltransferase activity"/>
    <property type="evidence" value="ECO:0007669"/>
    <property type="project" value="TreeGrafter"/>
</dbReference>
<evidence type="ECO:0000256" key="6">
    <source>
        <dbReference type="ARBA" id="ARBA00023136"/>
    </source>
</evidence>
<dbReference type="Pfam" id="PF01757">
    <property type="entry name" value="Acyl_transf_3"/>
    <property type="match status" value="1"/>
</dbReference>
<dbReference type="InterPro" id="IPR002656">
    <property type="entry name" value="Acyl_transf_3_dom"/>
</dbReference>
<comment type="subcellular location">
    <subcellularLocation>
        <location evidence="1">Cell membrane</location>
        <topology evidence="1">Multi-pass membrane protein</topology>
    </subcellularLocation>
</comment>
<feature type="region of interest" description="Disordered" evidence="7">
    <location>
        <begin position="477"/>
        <end position="544"/>
    </location>
</feature>
<proteinExistence type="inferred from homology"/>
<feature type="transmembrane region" description="Helical" evidence="8">
    <location>
        <begin position="381"/>
        <end position="398"/>
    </location>
</feature>
<dbReference type="GO" id="GO:0005886">
    <property type="term" value="C:plasma membrane"/>
    <property type="evidence" value="ECO:0007669"/>
    <property type="project" value="UniProtKB-SubCell"/>
</dbReference>
<feature type="transmembrane region" description="Helical" evidence="8">
    <location>
        <begin position="405"/>
        <end position="423"/>
    </location>
</feature>
<feature type="compositionally biased region" description="Basic and acidic residues" evidence="7">
    <location>
        <begin position="525"/>
        <end position="535"/>
    </location>
</feature>
<sequence>MHAASPSRPHLGRLAAVHGAPAREADVLSGAHGPELQSGATEWPCPGAVPTTTWGCARSSAWMAPRDGDGGRRVRQIRRCMHTKAKKGISSVLRRHMKKLTRRPRPGYDGDLAGEERGGGNSNGAGMSDISEPVSCPSRPRRQQDRSIQTLRGIAVILLVTFHVIGDTENSGLRVGHDSVLNYFNLGFADIRMPLFTLISGYAYAMVPVAGWRGYPQLIKGKSRRLLLPLITVGSVLYLVKCSVPGLNSADDGLAFWRVFVFRFEYLWFLQSIFIVFVVVGLLDGARLLESRTRWRIVTVSAAVVYVVVLVPPTADVFTVSGAVRLLPFFLLGYGMRRHALFDLRGAPAVVTAVIAFAGIYAIRLLTIFGTYRPDRFVDRVIAVGVGATALILIYSARNLLDSRFLAWIGGFSFGIYLLHVFATAGSRILLERVGVHRVSELFVAGLLMGIGAPIVFQLIFGKVWLIRTLVLGERGTDTPSLRRNGGTVEVAPPVGGASGGAPPTSRPDARVGGTPSACPPSRHATTDIESRRIFGGDAPPLGS</sequence>
<feature type="transmembrane region" description="Helical" evidence="8">
    <location>
        <begin position="443"/>
        <end position="466"/>
    </location>
</feature>
<keyword evidence="10" id="KW-0808">Transferase</keyword>
<keyword evidence="11" id="KW-1185">Reference proteome</keyword>
<name>A0A544W1P8_9MYCO</name>
<evidence type="ECO:0000313" key="10">
    <source>
        <dbReference type="EMBL" id="TQR86167.1"/>
    </source>
</evidence>
<comment type="similarity">
    <text evidence="2">Belongs to the acyltransferase 3 family.</text>
</comment>
<evidence type="ECO:0000256" key="1">
    <source>
        <dbReference type="ARBA" id="ARBA00004651"/>
    </source>
</evidence>
<keyword evidence="10" id="KW-0012">Acyltransferase</keyword>
<feature type="domain" description="Acyltransferase 3" evidence="9">
    <location>
        <begin position="147"/>
        <end position="449"/>
    </location>
</feature>
<evidence type="ECO:0000256" key="7">
    <source>
        <dbReference type="SAM" id="MobiDB-lite"/>
    </source>
</evidence>
<feature type="transmembrane region" description="Helical" evidence="8">
    <location>
        <begin position="149"/>
        <end position="166"/>
    </location>
</feature>
<evidence type="ECO:0000256" key="3">
    <source>
        <dbReference type="ARBA" id="ARBA00022475"/>
    </source>
</evidence>
<gene>
    <name evidence="10" type="ORF">D8S82_12680</name>
</gene>
<keyword evidence="6 8" id="KW-0472">Membrane</keyword>
<evidence type="ECO:0000259" key="9">
    <source>
        <dbReference type="Pfam" id="PF01757"/>
    </source>
</evidence>